<evidence type="ECO:0000313" key="2">
    <source>
        <dbReference type="Proteomes" id="UP000593915"/>
    </source>
</evidence>
<dbReference type="EMBL" id="CP061839">
    <property type="protein sequence ID" value="QOW60911.1"/>
    <property type="molecule type" value="Genomic_DNA"/>
</dbReference>
<protein>
    <recommendedName>
        <fullName evidence="3">Transposase</fullName>
    </recommendedName>
</protein>
<evidence type="ECO:0008006" key="3">
    <source>
        <dbReference type="Google" id="ProtNLM"/>
    </source>
</evidence>
<reference evidence="1 2" key="1">
    <citation type="submission" date="2020-09" db="EMBL/GenBank/DDBJ databases">
        <title>Characterization of Treponema spp. from bovine digital dermatitis in Korea.</title>
        <authorList>
            <person name="Espiritu H.M."/>
            <person name="Cho Y.I."/>
            <person name="Mamuad L."/>
        </authorList>
    </citation>
    <scope>NUCLEOTIDE SEQUENCE [LARGE SCALE GENOMIC DNA]</scope>
    <source>
        <strain evidence="1 2">KS1</strain>
    </source>
</reference>
<name>A0A7S6WPH6_9SPIR</name>
<dbReference type="AlphaFoldDB" id="A0A7S6WPH6"/>
<dbReference type="RefSeq" id="WP_192815126.1">
    <property type="nucleotide sequence ID" value="NZ_CP061839.1"/>
</dbReference>
<dbReference type="Proteomes" id="UP000593915">
    <property type="component" value="Chromosome"/>
</dbReference>
<gene>
    <name evidence="1" type="ORF">IFE08_00320</name>
</gene>
<proteinExistence type="predicted"/>
<accession>A0A7S6WPH6</accession>
<sequence>MWAGITQGRSEGLSDGVRETAAALKTMGLSIEQIMQATNLSKTEIEKL</sequence>
<organism evidence="1 2">
    <name type="scientific">Treponema pedis</name>
    <dbReference type="NCBI Taxonomy" id="409322"/>
    <lineage>
        <taxon>Bacteria</taxon>
        <taxon>Pseudomonadati</taxon>
        <taxon>Spirochaetota</taxon>
        <taxon>Spirochaetia</taxon>
        <taxon>Spirochaetales</taxon>
        <taxon>Treponemataceae</taxon>
        <taxon>Treponema</taxon>
    </lineage>
</organism>
<evidence type="ECO:0000313" key="1">
    <source>
        <dbReference type="EMBL" id="QOW60911.1"/>
    </source>
</evidence>